<dbReference type="Proteomes" id="UP000054843">
    <property type="component" value="Unassembled WGS sequence"/>
</dbReference>
<dbReference type="EMBL" id="JYDO01000094">
    <property type="protein sequence ID" value="KRZ71543.1"/>
    <property type="molecule type" value="Genomic_DNA"/>
</dbReference>
<sequence>MQKRKRKITGQAVVIHGRQICPLLGRTAKTVSRVGHASDDFIKRCNGSGIADGCCATTGACKSGGGR</sequence>
<organism evidence="1 2">
    <name type="scientific">Trichinella papuae</name>
    <dbReference type="NCBI Taxonomy" id="268474"/>
    <lineage>
        <taxon>Eukaryota</taxon>
        <taxon>Metazoa</taxon>
        <taxon>Ecdysozoa</taxon>
        <taxon>Nematoda</taxon>
        <taxon>Enoplea</taxon>
        <taxon>Dorylaimia</taxon>
        <taxon>Trichinellida</taxon>
        <taxon>Trichinellidae</taxon>
        <taxon>Trichinella</taxon>
    </lineage>
</organism>
<dbReference type="AlphaFoldDB" id="A0A0V1MIE8"/>
<protein>
    <submittedName>
        <fullName evidence="1">Uncharacterized protein</fullName>
    </submittedName>
</protein>
<proteinExistence type="predicted"/>
<evidence type="ECO:0000313" key="1">
    <source>
        <dbReference type="EMBL" id="KRZ71543.1"/>
    </source>
</evidence>
<gene>
    <name evidence="1" type="ORF">T10_12692</name>
</gene>
<keyword evidence="2" id="KW-1185">Reference proteome</keyword>
<comment type="caution">
    <text evidence="1">The sequence shown here is derived from an EMBL/GenBank/DDBJ whole genome shotgun (WGS) entry which is preliminary data.</text>
</comment>
<evidence type="ECO:0000313" key="2">
    <source>
        <dbReference type="Proteomes" id="UP000054843"/>
    </source>
</evidence>
<reference evidence="1 2" key="1">
    <citation type="submission" date="2015-01" db="EMBL/GenBank/DDBJ databases">
        <title>Evolution of Trichinella species and genotypes.</title>
        <authorList>
            <person name="Korhonen P.K."/>
            <person name="Edoardo P."/>
            <person name="Giuseppe L.R."/>
            <person name="Gasser R.B."/>
        </authorList>
    </citation>
    <scope>NUCLEOTIDE SEQUENCE [LARGE SCALE GENOMIC DNA]</scope>
    <source>
        <strain evidence="1">ISS1980</strain>
    </source>
</reference>
<accession>A0A0V1MIE8</accession>
<name>A0A0V1MIE8_9BILA</name>